<evidence type="ECO:0000256" key="5">
    <source>
        <dbReference type="ARBA" id="ARBA00023163"/>
    </source>
</evidence>
<dbReference type="PANTHER" id="PTHR31221:SF42">
    <property type="entry name" value="WRKY TRANSCRIPTION FACTOR 49-RELATED"/>
    <property type="match status" value="1"/>
</dbReference>
<evidence type="ECO:0000256" key="4">
    <source>
        <dbReference type="ARBA" id="ARBA00023125"/>
    </source>
</evidence>
<dbReference type="Proteomes" id="UP001281410">
    <property type="component" value="Unassembled WGS sequence"/>
</dbReference>
<keyword evidence="5" id="KW-0804">Transcription</keyword>
<dbReference type="EMBL" id="JANJYJ010000002">
    <property type="protein sequence ID" value="KAK3226351.1"/>
    <property type="molecule type" value="Genomic_DNA"/>
</dbReference>
<feature type="compositionally biased region" description="Low complexity" evidence="7">
    <location>
        <begin position="267"/>
        <end position="301"/>
    </location>
</feature>
<feature type="region of interest" description="Disordered" evidence="7">
    <location>
        <begin position="28"/>
        <end position="47"/>
    </location>
</feature>
<feature type="compositionally biased region" description="Acidic residues" evidence="7">
    <location>
        <begin position="239"/>
        <end position="248"/>
    </location>
</feature>
<evidence type="ECO:0000256" key="3">
    <source>
        <dbReference type="ARBA" id="ARBA00023015"/>
    </source>
</evidence>
<dbReference type="InterPro" id="IPR003657">
    <property type="entry name" value="WRKY_dom"/>
</dbReference>
<accession>A0AAE0AY33</accession>
<protein>
    <recommendedName>
        <fullName evidence="8">WRKY domain-containing protein</fullName>
    </recommendedName>
</protein>
<feature type="region of interest" description="Disordered" evidence="7">
    <location>
        <begin position="236"/>
        <end position="301"/>
    </location>
</feature>
<dbReference type="GO" id="GO:0005634">
    <property type="term" value="C:nucleus"/>
    <property type="evidence" value="ECO:0007669"/>
    <property type="project" value="UniProtKB-SubCell"/>
</dbReference>
<feature type="domain" description="WRKY" evidence="8">
    <location>
        <begin position="116"/>
        <end position="181"/>
    </location>
</feature>
<dbReference type="Gene3D" id="2.20.25.80">
    <property type="entry name" value="WRKY domain"/>
    <property type="match status" value="1"/>
</dbReference>
<feature type="compositionally biased region" description="Low complexity" evidence="7">
    <location>
        <begin position="32"/>
        <end position="46"/>
    </location>
</feature>
<dbReference type="FunFam" id="2.20.25.80:FF:000006">
    <property type="entry name" value="WRKY transcription factor"/>
    <property type="match status" value="1"/>
</dbReference>
<evidence type="ECO:0000256" key="1">
    <source>
        <dbReference type="ARBA" id="ARBA00004123"/>
    </source>
</evidence>
<comment type="subcellular location">
    <subcellularLocation>
        <location evidence="1">Nucleus</location>
    </subcellularLocation>
</comment>
<evidence type="ECO:0000256" key="7">
    <source>
        <dbReference type="SAM" id="MobiDB-lite"/>
    </source>
</evidence>
<dbReference type="InterPro" id="IPR036576">
    <property type="entry name" value="WRKY_dom_sf"/>
</dbReference>
<keyword evidence="2" id="KW-0677">Repeat</keyword>
<keyword evidence="6" id="KW-0539">Nucleus</keyword>
<reference evidence="9" key="1">
    <citation type="journal article" date="2023" name="Plant J.">
        <title>Genome sequences and population genomics provide insights into the demographic history, inbreeding, and mutation load of two 'living fossil' tree species of Dipteronia.</title>
        <authorList>
            <person name="Feng Y."/>
            <person name="Comes H.P."/>
            <person name="Chen J."/>
            <person name="Zhu S."/>
            <person name="Lu R."/>
            <person name="Zhang X."/>
            <person name="Li P."/>
            <person name="Qiu J."/>
            <person name="Olsen K.M."/>
            <person name="Qiu Y."/>
        </authorList>
    </citation>
    <scope>NUCLEOTIDE SEQUENCE</scope>
    <source>
        <strain evidence="9">NBL</strain>
    </source>
</reference>
<keyword evidence="10" id="KW-1185">Reference proteome</keyword>
<evidence type="ECO:0000313" key="10">
    <source>
        <dbReference type="Proteomes" id="UP001281410"/>
    </source>
</evidence>
<keyword evidence="3" id="KW-0805">Transcription regulation</keyword>
<dbReference type="SMART" id="SM00774">
    <property type="entry name" value="WRKY"/>
    <property type="match status" value="1"/>
</dbReference>
<evidence type="ECO:0000256" key="6">
    <source>
        <dbReference type="ARBA" id="ARBA00023242"/>
    </source>
</evidence>
<comment type="caution">
    <text evidence="9">The sequence shown here is derived from an EMBL/GenBank/DDBJ whole genome shotgun (WGS) entry which is preliminary data.</text>
</comment>
<dbReference type="SUPFAM" id="SSF118290">
    <property type="entry name" value="WRKY DNA-binding domain"/>
    <property type="match status" value="1"/>
</dbReference>
<proteinExistence type="predicted"/>
<dbReference type="PROSITE" id="PS50811">
    <property type="entry name" value="WRKY"/>
    <property type="match status" value="1"/>
</dbReference>
<keyword evidence="4" id="KW-0238">DNA-binding</keyword>
<dbReference type="GO" id="GO:0043565">
    <property type="term" value="F:sequence-specific DNA binding"/>
    <property type="evidence" value="ECO:0007669"/>
    <property type="project" value="InterPro"/>
</dbReference>
<dbReference type="GO" id="GO:0003700">
    <property type="term" value="F:DNA-binding transcription factor activity"/>
    <property type="evidence" value="ECO:0007669"/>
    <property type="project" value="InterPro"/>
</dbReference>
<name>A0AAE0AY33_9ROSI</name>
<dbReference type="Pfam" id="PF03106">
    <property type="entry name" value="WRKY"/>
    <property type="match status" value="1"/>
</dbReference>
<dbReference type="AlphaFoldDB" id="A0AAE0AY33"/>
<sequence>MIMEEWFEDELVRELLDDETPLFLQLPAEDQTSTYSSSEAKSSTCSNDDQSVIVNRLTSAVYSGPTIDDIENALSVTTTTHKDQFPQELSQARISLLEGGISKIENRYTLKIKSCSNGSMADDGYKWRKYGQKSIKNSPNPRSYYKCTNPRCSAKKQVERSCEDPDTLIITYEGLHLHFAYPYFLLNQPQQQQVQQRPPLKKHKKDLLEEFHEQAPSSNCNVDSFSTTELTLPKPAVVEEAEEEEEEEAPSRPQGLLEDMVPLMIRNPSGNINNNNVSSSNNTCCSSSSSYRSPPTSPSSLSWSPNYYTCSNNTPSCFDMGF</sequence>
<gene>
    <name evidence="9" type="ORF">Dsin_006213</name>
</gene>
<dbReference type="InterPro" id="IPR044810">
    <property type="entry name" value="WRKY_plant"/>
</dbReference>
<evidence type="ECO:0000259" key="8">
    <source>
        <dbReference type="PROSITE" id="PS50811"/>
    </source>
</evidence>
<evidence type="ECO:0000256" key="2">
    <source>
        <dbReference type="ARBA" id="ARBA00022737"/>
    </source>
</evidence>
<dbReference type="PANTHER" id="PTHR31221">
    <property type="entry name" value="WRKY TRANSCRIPTION FACTOR PROTEIN 1-RELATED"/>
    <property type="match status" value="1"/>
</dbReference>
<evidence type="ECO:0000313" key="9">
    <source>
        <dbReference type="EMBL" id="KAK3226351.1"/>
    </source>
</evidence>
<organism evidence="9 10">
    <name type="scientific">Dipteronia sinensis</name>
    <dbReference type="NCBI Taxonomy" id="43782"/>
    <lineage>
        <taxon>Eukaryota</taxon>
        <taxon>Viridiplantae</taxon>
        <taxon>Streptophyta</taxon>
        <taxon>Embryophyta</taxon>
        <taxon>Tracheophyta</taxon>
        <taxon>Spermatophyta</taxon>
        <taxon>Magnoliopsida</taxon>
        <taxon>eudicotyledons</taxon>
        <taxon>Gunneridae</taxon>
        <taxon>Pentapetalae</taxon>
        <taxon>rosids</taxon>
        <taxon>malvids</taxon>
        <taxon>Sapindales</taxon>
        <taxon>Sapindaceae</taxon>
        <taxon>Hippocastanoideae</taxon>
        <taxon>Acereae</taxon>
        <taxon>Dipteronia</taxon>
    </lineage>
</organism>